<feature type="transmembrane region" description="Helical" evidence="1">
    <location>
        <begin position="48"/>
        <end position="65"/>
    </location>
</feature>
<evidence type="ECO:0000256" key="1">
    <source>
        <dbReference type="SAM" id="Phobius"/>
    </source>
</evidence>
<feature type="transmembrane region" description="Helical" evidence="1">
    <location>
        <begin position="77"/>
        <end position="96"/>
    </location>
</feature>
<keyword evidence="1" id="KW-1133">Transmembrane helix</keyword>
<keyword evidence="3" id="KW-1185">Reference proteome</keyword>
<feature type="transmembrane region" description="Helical" evidence="1">
    <location>
        <begin position="7"/>
        <end position="28"/>
    </location>
</feature>
<gene>
    <name evidence="2" type="ORF">SAMN04489732_14228</name>
</gene>
<dbReference type="Proteomes" id="UP000198582">
    <property type="component" value="Unassembled WGS sequence"/>
</dbReference>
<dbReference type="RefSeq" id="WP_091629511.1">
    <property type="nucleotide sequence ID" value="NZ_FOEF01000042.1"/>
</dbReference>
<dbReference type="EMBL" id="FOEF01000042">
    <property type="protein sequence ID" value="SEP54304.1"/>
    <property type="molecule type" value="Genomic_DNA"/>
</dbReference>
<protein>
    <submittedName>
        <fullName evidence="2">Uncharacterized protein</fullName>
    </submittedName>
</protein>
<organism evidence="2 3">
    <name type="scientific">Amycolatopsis saalfeldensis</name>
    <dbReference type="NCBI Taxonomy" id="394193"/>
    <lineage>
        <taxon>Bacteria</taxon>
        <taxon>Bacillati</taxon>
        <taxon>Actinomycetota</taxon>
        <taxon>Actinomycetes</taxon>
        <taxon>Pseudonocardiales</taxon>
        <taxon>Pseudonocardiaceae</taxon>
        <taxon>Amycolatopsis</taxon>
    </lineage>
</organism>
<name>A0A1H8YQ21_9PSEU</name>
<accession>A0A1H8YQ21</accession>
<sequence length="193" mass="20350">MNRGIRAWVPLLLGAVAATVLVGAGLRLLAFNALGAGPAWSQQPVPDLGLLILPAIGLGAMFLLIRTAHQLWRRACLATGIAVLLLLLLLGGWGLVVHSAATAASGCPDRVAPSTRLTRFALAPLDLPMFCQRLYYQPALPACPCRPTVPVVFLAGDQHRRWVLDPGAGLIIDISQDDVVGQELLITASSAGR</sequence>
<keyword evidence="1" id="KW-0472">Membrane</keyword>
<reference evidence="2 3" key="1">
    <citation type="submission" date="2016-10" db="EMBL/GenBank/DDBJ databases">
        <authorList>
            <person name="de Groot N.N."/>
        </authorList>
    </citation>
    <scope>NUCLEOTIDE SEQUENCE [LARGE SCALE GENOMIC DNA]</scope>
    <source>
        <strain evidence="2 3">DSM 44993</strain>
    </source>
</reference>
<keyword evidence="1" id="KW-0812">Transmembrane</keyword>
<evidence type="ECO:0000313" key="2">
    <source>
        <dbReference type="EMBL" id="SEP54304.1"/>
    </source>
</evidence>
<proteinExistence type="predicted"/>
<evidence type="ECO:0000313" key="3">
    <source>
        <dbReference type="Proteomes" id="UP000198582"/>
    </source>
</evidence>
<dbReference type="STRING" id="394193.SAMN04489732_14228"/>
<dbReference type="AlphaFoldDB" id="A0A1H8YQ21"/>